<organism evidence="2 3">
    <name type="scientific">Cocleimonas flava</name>
    <dbReference type="NCBI Taxonomy" id="634765"/>
    <lineage>
        <taxon>Bacteria</taxon>
        <taxon>Pseudomonadati</taxon>
        <taxon>Pseudomonadota</taxon>
        <taxon>Gammaproteobacteria</taxon>
        <taxon>Thiotrichales</taxon>
        <taxon>Thiotrichaceae</taxon>
        <taxon>Cocleimonas</taxon>
    </lineage>
</organism>
<evidence type="ECO:0000313" key="2">
    <source>
        <dbReference type="EMBL" id="TCJ87123.1"/>
    </source>
</evidence>
<proteinExistence type="predicted"/>
<keyword evidence="3" id="KW-1185">Reference proteome</keyword>
<sequence>MTHTKTITRCSFYALSLLIISACSSSSSTTTDSAKSKVDDAIPVSVEQKIETGIVLAVRIIEVAPEPIHSYGNVGVNVDSSGTSGIQGSIDLKTLSTLYRNATKDKTAQELIVKKDMGETVAITQSTKEIFKVGDRIKVLKRDGKAVVIH</sequence>
<gene>
    <name evidence="2" type="ORF">EV695_1626</name>
</gene>
<dbReference type="Proteomes" id="UP000294887">
    <property type="component" value="Unassembled WGS sequence"/>
</dbReference>
<name>A0A4R1F041_9GAMM</name>
<dbReference type="RefSeq" id="WP_131905429.1">
    <property type="nucleotide sequence ID" value="NZ_BAAAFU010000004.1"/>
</dbReference>
<protein>
    <submittedName>
        <fullName evidence="2">Uncharacterized protein</fullName>
    </submittedName>
</protein>
<evidence type="ECO:0000313" key="3">
    <source>
        <dbReference type="Proteomes" id="UP000294887"/>
    </source>
</evidence>
<keyword evidence="1" id="KW-0732">Signal</keyword>
<dbReference type="AlphaFoldDB" id="A0A4R1F041"/>
<dbReference type="PROSITE" id="PS51257">
    <property type="entry name" value="PROKAR_LIPOPROTEIN"/>
    <property type="match status" value="1"/>
</dbReference>
<evidence type="ECO:0000256" key="1">
    <source>
        <dbReference type="SAM" id="SignalP"/>
    </source>
</evidence>
<dbReference type="EMBL" id="SMFQ01000003">
    <property type="protein sequence ID" value="TCJ87123.1"/>
    <property type="molecule type" value="Genomic_DNA"/>
</dbReference>
<reference evidence="2 3" key="1">
    <citation type="submission" date="2019-03" db="EMBL/GenBank/DDBJ databases">
        <title>Genomic Encyclopedia of Type Strains, Phase IV (KMG-IV): sequencing the most valuable type-strain genomes for metagenomic binning, comparative biology and taxonomic classification.</title>
        <authorList>
            <person name="Goeker M."/>
        </authorList>
    </citation>
    <scope>NUCLEOTIDE SEQUENCE [LARGE SCALE GENOMIC DNA]</scope>
    <source>
        <strain evidence="2 3">DSM 24830</strain>
    </source>
</reference>
<comment type="caution">
    <text evidence="2">The sequence shown here is derived from an EMBL/GenBank/DDBJ whole genome shotgun (WGS) entry which is preliminary data.</text>
</comment>
<feature type="signal peptide" evidence="1">
    <location>
        <begin position="1"/>
        <end position="25"/>
    </location>
</feature>
<dbReference type="OrthoDB" id="5625756at2"/>
<feature type="chain" id="PRO_5020311792" evidence="1">
    <location>
        <begin position="26"/>
        <end position="150"/>
    </location>
</feature>
<accession>A0A4R1F041</accession>